<dbReference type="InterPro" id="IPR001537">
    <property type="entry name" value="SpoU_MeTrfase"/>
</dbReference>
<keyword evidence="2 5" id="KW-0489">Methyltransferase</keyword>
<dbReference type="GO" id="GO:0005737">
    <property type="term" value="C:cytoplasm"/>
    <property type="evidence" value="ECO:0007669"/>
    <property type="project" value="UniProtKB-ARBA"/>
</dbReference>
<dbReference type="SMART" id="SM00967">
    <property type="entry name" value="SpoU_sub_bind"/>
    <property type="match status" value="1"/>
</dbReference>
<dbReference type="GO" id="GO:0006396">
    <property type="term" value="P:RNA processing"/>
    <property type="evidence" value="ECO:0007669"/>
    <property type="project" value="InterPro"/>
</dbReference>
<protein>
    <submittedName>
        <fullName evidence="5">RNA methyltransferase</fullName>
    </submittedName>
</protein>
<dbReference type="EMBL" id="VULX01000001">
    <property type="protein sequence ID" value="MSR89983.1"/>
    <property type="molecule type" value="Genomic_DNA"/>
</dbReference>
<dbReference type="InterPro" id="IPR029026">
    <property type="entry name" value="tRNA_m1G_MTases_N"/>
</dbReference>
<dbReference type="InterPro" id="IPR013123">
    <property type="entry name" value="SpoU_subst-bd"/>
</dbReference>
<dbReference type="GO" id="GO:0003723">
    <property type="term" value="F:RNA binding"/>
    <property type="evidence" value="ECO:0007669"/>
    <property type="project" value="InterPro"/>
</dbReference>
<dbReference type="PANTHER" id="PTHR43191">
    <property type="entry name" value="RRNA METHYLTRANSFERASE 3"/>
    <property type="match status" value="1"/>
</dbReference>
<evidence type="ECO:0000313" key="6">
    <source>
        <dbReference type="Proteomes" id="UP000460287"/>
    </source>
</evidence>
<sequence>MITIESRENKIYKETRKLKERKYRLKNKRYIIEGIRITEEAVKAGAAIEYLLFAESIVEHENMRNLLNNDYNKYIISNELFKNLSCTESSQGVIGVIDNSLRLSDKQGNFYVLADKVQDPGNLGTIIRTAHAADAKGVILTKGTVDVYNDKTIRSTMGSIFYMPIIEDSDLSFTKELIKNDYKMVVSALDAENDFFSENLSGNIIITVGNEGNGVSDEIKELSSVKVKIPMPGNAESLNVSVATGIMIYEKVRQNLLDSIEMK</sequence>
<dbReference type="InterPro" id="IPR053888">
    <property type="entry name" value="MRM3-like_sub_bind"/>
</dbReference>
<dbReference type="InterPro" id="IPR029064">
    <property type="entry name" value="Ribosomal_eL30-like_sf"/>
</dbReference>
<keyword evidence="6" id="KW-1185">Reference proteome</keyword>
<dbReference type="Pfam" id="PF00588">
    <property type="entry name" value="SpoU_methylase"/>
    <property type="match status" value="1"/>
</dbReference>
<dbReference type="SUPFAM" id="SSF75217">
    <property type="entry name" value="alpha/beta knot"/>
    <property type="match status" value="1"/>
</dbReference>
<proteinExistence type="inferred from homology"/>
<dbReference type="AlphaFoldDB" id="A0A7X2MVS5"/>
<evidence type="ECO:0000256" key="1">
    <source>
        <dbReference type="ARBA" id="ARBA00007228"/>
    </source>
</evidence>
<gene>
    <name evidence="5" type="ORF">FYJ33_00800</name>
</gene>
<evidence type="ECO:0000259" key="4">
    <source>
        <dbReference type="SMART" id="SM00967"/>
    </source>
</evidence>
<evidence type="ECO:0000256" key="3">
    <source>
        <dbReference type="ARBA" id="ARBA00022679"/>
    </source>
</evidence>
<keyword evidence="3 5" id="KW-0808">Transferase</keyword>
<dbReference type="Proteomes" id="UP000460287">
    <property type="component" value="Unassembled WGS sequence"/>
</dbReference>
<dbReference type="GO" id="GO:0032259">
    <property type="term" value="P:methylation"/>
    <property type="evidence" value="ECO:0007669"/>
    <property type="project" value="UniProtKB-KW"/>
</dbReference>
<comment type="caution">
    <text evidence="5">The sequence shown here is derived from an EMBL/GenBank/DDBJ whole genome shotgun (WGS) entry which is preliminary data.</text>
</comment>
<feature type="domain" description="RNA 2-O ribose methyltransferase substrate binding" evidence="4">
    <location>
        <begin position="31"/>
        <end position="103"/>
    </location>
</feature>
<dbReference type="InterPro" id="IPR029028">
    <property type="entry name" value="Alpha/beta_knot_MTases"/>
</dbReference>
<comment type="similarity">
    <text evidence="1">Belongs to the class IV-like SAM-binding methyltransferase superfamily. RNA methyltransferase TrmH family.</text>
</comment>
<dbReference type="Gene3D" id="3.40.1280.10">
    <property type="match status" value="1"/>
</dbReference>
<dbReference type="SUPFAM" id="SSF55315">
    <property type="entry name" value="L30e-like"/>
    <property type="match status" value="1"/>
</dbReference>
<dbReference type="GO" id="GO:0008173">
    <property type="term" value="F:RNA methyltransferase activity"/>
    <property type="evidence" value="ECO:0007669"/>
    <property type="project" value="InterPro"/>
</dbReference>
<accession>A0A7X2MVS5</accession>
<evidence type="ECO:0000256" key="2">
    <source>
        <dbReference type="ARBA" id="ARBA00022603"/>
    </source>
</evidence>
<name>A0A7X2MVS5_9CLOT</name>
<dbReference type="InterPro" id="IPR051259">
    <property type="entry name" value="rRNA_Methyltransferase"/>
</dbReference>
<organism evidence="5 6">
    <name type="scientific">Inconstantimicrobium porci</name>
    <dbReference type="NCBI Taxonomy" id="2652291"/>
    <lineage>
        <taxon>Bacteria</taxon>
        <taxon>Bacillati</taxon>
        <taxon>Bacillota</taxon>
        <taxon>Clostridia</taxon>
        <taxon>Eubacteriales</taxon>
        <taxon>Clostridiaceae</taxon>
        <taxon>Inconstantimicrobium</taxon>
    </lineage>
</organism>
<evidence type="ECO:0000313" key="5">
    <source>
        <dbReference type="EMBL" id="MSR89983.1"/>
    </source>
</evidence>
<dbReference type="Pfam" id="PF22435">
    <property type="entry name" value="MRM3-like_sub_bind"/>
    <property type="match status" value="1"/>
</dbReference>
<dbReference type="RefSeq" id="WP_154529865.1">
    <property type="nucleotide sequence ID" value="NZ_JAQXTV010000132.1"/>
</dbReference>
<dbReference type="PANTHER" id="PTHR43191:SF2">
    <property type="entry name" value="RRNA METHYLTRANSFERASE 3, MITOCHONDRIAL"/>
    <property type="match status" value="1"/>
</dbReference>
<dbReference type="Gene3D" id="3.30.1330.30">
    <property type="match status" value="1"/>
</dbReference>
<dbReference type="CDD" id="cd18095">
    <property type="entry name" value="SpoU-like_rRNA-MTase"/>
    <property type="match status" value="1"/>
</dbReference>
<reference evidence="5 6" key="1">
    <citation type="submission" date="2019-08" db="EMBL/GenBank/DDBJ databases">
        <title>In-depth cultivation of the pig gut microbiome towards novel bacterial diversity and tailored functional studies.</title>
        <authorList>
            <person name="Wylensek D."/>
            <person name="Hitch T.C.A."/>
            <person name="Clavel T."/>
        </authorList>
    </citation>
    <scope>NUCLEOTIDE SEQUENCE [LARGE SCALE GENOMIC DNA]</scope>
    <source>
        <strain evidence="5 6">WCA-383-APC-5B</strain>
    </source>
</reference>